<organism evidence="11 12">
    <name type="scientific">Candidatus Scybalenecus merdavium</name>
    <dbReference type="NCBI Taxonomy" id="2840939"/>
    <lineage>
        <taxon>Bacteria</taxon>
        <taxon>Bacillati</taxon>
        <taxon>Bacillota</taxon>
        <taxon>Clostridia</taxon>
        <taxon>Eubacteriales</taxon>
        <taxon>Oscillospiraceae</taxon>
        <taxon>Oscillospiraceae incertae sedis</taxon>
        <taxon>Candidatus Scybalenecus</taxon>
    </lineage>
</organism>
<accession>A0A9D1MVA6</accession>
<sequence>MANAREILGRQKSIRDIMKITNAMYMISSSKMKRARTALANTEPYFYSMQDTLTKILDDSPEVGHKYFDKREEIPEKDRKRGFIVVTADKGLAGAYNHNVIKIAEKESLASENNMLFVVGQVGRNYFMKRRIPVDIDFKYTAQNPNMNRARIISEKMVELFNDKKLDEVYIIYTKMINSMTANVEMHRLLPLKHEPLTELNNGKYYDHISFFPSPQAVFDSIVPNYVAGFVYGALIESYCSEHNTRMMAMQSATESAQEMMHNLQMEYNRARQAAITQEITEVIGGAKAQKHKAD</sequence>
<comment type="similarity">
    <text evidence="3 10">Belongs to the ATPase gamma chain family.</text>
</comment>
<name>A0A9D1MVA6_9FIRM</name>
<dbReference type="GO" id="GO:0045259">
    <property type="term" value="C:proton-transporting ATP synthase complex"/>
    <property type="evidence" value="ECO:0007669"/>
    <property type="project" value="UniProtKB-KW"/>
</dbReference>
<evidence type="ECO:0000256" key="5">
    <source>
        <dbReference type="ARBA" id="ARBA00022781"/>
    </source>
</evidence>
<reference evidence="11" key="2">
    <citation type="journal article" date="2021" name="PeerJ">
        <title>Extensive microbial diversity within the chicken gut microbiome revealed by metagenomics and culture.</title>
        <authorList>
            <person name="Gilroy R."/>
            <person name="Ravi A."/>
            <person name="Getino M."/>
            <person name="Pursley I."/>
            <person name="Horton D.L."/>
            <person name="Alikhan N.F."/>
            <person name="Baker D."/>
            <person name="Gharbi K."/>
            <person name="Hall N."/>
            <person name="Watson M."/>
            <person name="Adriaenssens E.M."/>
            <person name="Foster-Nyarko E."/>
            <person name="Jarju S."/>
            <person name="Secka A."/>
            <person name="Antonio M."/>
            <person name="Oren A."/>
            <person name="Chaudhuri R.R."/>
            <person name="La Ragione R."/>
            <person name="Hildebrand F."/>
            <person name="Pallen M.J."/>
        </authorList>
    </citation>
    <scope>NUCLEOTIDE SEQUENCE</scope>
    <source>
        <strain evidence="11">CHK176-6737</strain>
    </source>
</reference>
<dbReference type="PRINTS" id="PR00126">
    <property type="entry name" value="ATPASEGAMMA"/>
</dbReference>
<comment type="caution">
    <text evidence="11">The sequence shown here is derived from an EMBL/GenBank/DDBJ whole genome shotgun (WGS) entry which is preliminary data.</text>
</comment>
<dbReference type="PANTHER" id="PTHR11693:SF22">
    <property type="entry name" value="ATP SYNTHASE SUBUNIT GAMMA, MITOCHONDRIAL"/>
    <property type="match status" value="1"/>
</dbReference>
<dbReference type="GO" id="GO:0005886">
    <property type="term" value="C:plasma membrane"/>
    <property type="evidence" value="ECO:0007669"/>
    <property type="project" value="UniProtKB-SubCell"/>
</dbReference>
<evidence type="ECO:0000313" key="12">
    <source>
        <dbReference type="Proteomes" id="UP000824125"/>
    </source>
</evidence>
<proteinExistence type="inferred from homology"/>
<protein>
    <recommendedName>
        <fullName evidence="10">ATP synthase gamma chain</fullName>
    </recommendedName>
    <alternativeName>
        <fullName evidence="10">ATP synthase F1 sector gamma subunit</fullName>
    </alternativeName>
    <alternativeName>
        <fullName evidence="10">F-ATPase gamma subunit</fullName>
    </alternativeName>
</protein>
<gene>
    <name evidence="10 11" type="primary">atpG</name>
    <name evidence="11" type="ORF">IAD23_05675</name>
</gene>
<dbReference type="Proteomes" id="UP000824125">
    <property type="component" value="Unassembled WGS sequence"/>
</dbReference>
<keyword evidence="5 10" id="KW-0375">Hydrogen ion transport</keyword>
<comment type="subcellular location">
    <subcellularLocation>
        <location evidence="10">Cell membrane</location>
        <topology evidence="10">Peripheral membrane protein</topology>
    </subcellularLocation>
    <subcellularLocation>
        <location evidence="2">Membrane</location>
        <topology evidence="2">Peripheral membrane protein</topology>
    </subcellularLocation>
</comment>
<reference evidence="11" key="1">
    <citation type="submission" date="2020-10" db="EMBL/GenBank/DDBJ databases">
        <authorList>
            <person name="Gilroy R."/>
        </authorList>
    </citation>
    <scope>NUCLEOTIDE SEQUENCE</scope>
    <source>
        <strain evidence="11">CHK176-6737</strain>
    </source>
</reference>
<dbReference type="InterPro" id="IPR000131">
    <property type="entry name" value="ATP_synth_F1_gsu"/>
</dbReference>
<dbReference type="Gene3D" id="3.40.1380.10">
    <property type="match status" value="1"/>
</dbReference>
<dbReference type="GO" id="GO:0042777">
    <property type="term" value="P:proton motive force-driven plasma membrane ATP synthesis"/>
    <property type="evidence" value="ECO:0007669"/>
    <property type="project" value="UniProtKB-UniRule"/>
</dbReference>
<keyword evidence="10" id="KW-1003">Cell membrane</keyword>
<dbReference type="PROSITE" id="PS00153">
    <property type="entry name" value="ATPASE_GAMMA"/>
    <property type="match status" value="1"/>
</dbReference>
<keyword evidence="4 10" id="KW-0813">Transport</keyword>
<comment type="subunit">
    <text evidence="10">F-type ATPases have 2 components, CF(1) - the catalytic core - and CF(0) - the membrane proton channel. CF(1) has five subunits: alpha(3), beta(3), gamma(1), delta(1), epsilon(1). CF(0) has three main subunits: a, b and c.</text>
</comment>
<evidence type="ECO:0000256" key="2">
    <source>
        <dbReference type="ARBA" id="ARBA00004170"/>
    </source>
</evidence>
<dbReference type="Gene3D" id="1.10.287.80">
    <property type="entry name" value="ATP synthase, gamma subunit, helix hairpin domain"/>
    <property type="match status" value="1"/>
</dbReference>
<dbReference type="InterPro" id="IPR035968">
    <property type="entry name" value="ATP_synth_F1_ATPase_gsu"/>
</dbReference>
<dbReference type="GO" id="GO:0005524">
    <property type="term" value="F:ATP binding"/>
    <property type="evidence" value="ECO:0007669"/>
    <property type="project" value="UniProtKB-UniRule"/>
</dbReference>
<dbReference type="HAMAP" id="MF_00815">
    <property type="entry name" value="ATP_synth_gamma_bact"/>
    <property type="match status" value="1"/>
</dbReference>
<dbReference type="GO" id="GO:0046933">
    <property type="term" value="F:proton-transporting ATP synthase activity, rotational mechanism"/>
    <property type="evidence" value="ECO:0007669"/>
    <property type="project" value="UniProtKB-UniRule"/>
</dbReference>
<evidence type="ECO:0000256" key="6">
    <source>
        <dbReference type="ARBA" id="ARBA00023065"/>
    </source>
</evidence>
<dbReference type="InterPro" id="IPR023632">
    <property type="entry name" value="ATP_synth_F1_gsu_CS"/>
</dbReference>
<evidence type="ECO:0000313" key="11">
    <source>
        <dbReference type="EMBL" id="HIU69433.1"/>
    </source>
</evidence>
<dbReference type="CDD" id="cd12151">
    <property type="entry name" value="F1-ATPase_gamma"/>
    <property type="match status" value="1"/>
</dbReference>
<dbReference type="AlphaFoldDB" id="A0A9D1MVA6"/>
<keyword evidence="7 10" id="KW-0472">Membrane</keyword>
<evidence type="ECO:0000256" key="7">
    <source>
        <dbReference type="ARBA" id="ARBA00023136"/>
    </source>
</evidence>
<dbReference type="PANTHER" id="PTHR11693">
    <property type="entry name" value="ATP SYNTHASE GAMMA CHAIN"/>
    <property type="match status" value="1"/>
</dbReference>
<comment type="function">
    <text evidence="1 10">Produces ATP from ADP in the presence of a proton gradient across the membrane. The gamma chain is believed to be important in regulating ATPase activity and the flow of protons through the CF(0) complex.</text>
</comment>
<evidence type="ECO:0000256" key="1">
    <source>
        <dbReference type="ARBA" id="ARBA00003456"/>
    </source>
</evidence>
<keyword evidence="6 10" id="KW-0406">Ion transport</keyword>
<evidence type="ECO:0000256" key="10">
    <source>
        <dbReference type="HAMAP-Rule" id="MF_00815"/>
    </source>
</evidence>
<evidence type="ECO:0000256" key="9">
    <source>
        <dbReference type="ARBA" id="ARBA00023310"/>
    </source>
</evidence>
<keyword evidence="8 10" id="KW-0139">CF(1)</keyword>
<evidence type="ECO:0000256" key="8">
    <source>
        <dbReference type="ARBA" id="ARBA00023196"/>
    </source>
</evidence>
<dbReference type="NCBIfam" id="TIGR01146">
    <property type="entry name" value="ATPsyn_F1gamma"/>
    <property type="match status" value="1"/>
</dbReference>
<dbReference type="SUPFAM" id="SSF52943">
    <property type="entry name" value="ATP synthase (F1-ATPase), gamma subunit"/>
    <property type="match status" value="1"/>
</dbReference>
<dbReference type="Pfam" id="PF00231">
    <property type="entry name" value="ATP-synt"/>
    <property type="match status" value="1"/>
</dbReference>
<dbReference type="EMBL" id="DVNM01000031">
    <property type="protein sequence ID" value="HIU69433.1"/>
    <property type="molecule type" value="Genomic_DNA"/>
</dbReference>
<evidence type="ECO:0000256" key="4">
    <source>
        <dbReference type="ARBA" id="ARBA00022448"/>
    </source>
</evidence>
<keyword evidence="9 10" id="KW-0066">ATP synthesis</keyword>
<evidence type="ECO:0000256" key="3">
    <source>
        <dbReference type="ARBA" id="ARBA00007681"/>
    </source>
</evidence>